<evidence type="ECO:0000256" key="1">
    <source>
        <dbReference type="SAM" id="MobiDB-lite"/>
    </source>
</evidence>
<dbReference type="EMBL" id="GGEC01086735">
    <property type="protein sequence ID" value="MBX67219.1"/>
    <property type="molecule type" value="Transcribed_RNA"/>
</dbReference>
<dbReference type="AlphaFoldDB" id="A0A2P2QJP1"/>
<accession>A0A2P2QJP1</accession>
<reference evidence="2" key="1">
    <citation type="submission" date="2018-02" db="EMBL/GenBank/DDBJ databases">
        <title>Rhizophora mucronata_Transcriptome.</title>
        <authorList>
            <person name="Meera S.P."/>
            <person name="Sreeshan A."/>
            <person name="Augustine A."/>
        </authorList>
    </citation>
    <scope>NUCLEOTIDE SEQUENCE</scope>
    <source>
        <tissue evidence="2">Leaf</tissue>
    </source>
</reference>
<organism evidence="2">
    <name type="scientific">Rhizophora mucronata</name>
    <name type="common">Asiatic mangrove</name>
    <dbReference type="NCBI Taxonomy" id="61149"/>
    <lineage>
        <taxon>Eukaryota</taxon>
        <taxon>Viridiplantae</taxon>
        <taxon>Streptophyta</taxon>
        <taxon>Embryophyta</taxon>
        <taxon>Tracheophyta</taxon>
        <taxon>Spermatophyta</taxon>
        <taxon>Magnoliopsida</taxon>
        <taxon>eudicotyledons</taxon>
        <taxon>Gunneridae</taxon>
        <taxon>Pentapetalae</taxon>
        <taxon>rosids</taxon>
        <taxon>fabids</taxon>
        <taxon>Malpighiales</taxon>
        <taxon>Rhizophoraceae</taxon>
        <taxon>Rhizophora</taxon>
    </lineage>
</organism>
<evidence type="ECO:0000313" key="2">
    <source>
        <dbReference type="EMBL" id="MBX67219.1"/>
    </source>
</evidence>
<protein>
    <submittedName>
        <fullName evidence="2">Uncharacterized protein</fullName>
    </submittedName>
</protein>
<name>A0A2P2QJP1_RHIMU</name>
<sequence>MKIGNFLTAGGECRQHSVSVEQPAMPDTPLKRPEGWM</sequence>
<proteinExistence type="predicted"/>
<feature type="region of interest" description="Disordered" evidence="1">
    <location>
        <begin position="16"/>
        <end position="37"/>
    </location>
</feature>